<dbReference type="EMBL" id="JACBZP010000001">
    <property type="protein sequence ID" value="NYI68956.1"/>
    <property type="molecule type" value="Genomic_DNA"/>
</dbReference>
<reference evidence="1 2" key="1">
    <citation type="submission" date="2020-07" db="EMBL/GenBank/DDBJ databases">
        <title>Sequencing the genomes of 1000 actinobacteria strains.</title>
        <authorList>
            <person name="Klenk H.-P."/>
        </authorList>
    </citation>
    <scope>NUCLEOTIDE SEQUENCE [LARGE SCALE GENOMIC DNA]</scope>
    <source>
        <strain evidence="1 2">DSM 26341</strain>
    </source>
</reference>
<name>A0A7Z0D524_9MICO</name>
<protein>
    <submittedName>
        <fullName evidence="1">Alternate signal-mediated exported protein</fullName>
    </submittedName>
</protein>
<dbReference type="RefSeq" id="WP_179429226.1">
    <property type="nucleotide sequence ID" value="NZ_JACBZP010000001.1"/>
</dbReference>
<dbReference type="NCBIfam" id="TIGR04089">
    <property type="entry name" value="exp_by_SipW_III"/>
    <property type="match status" value="1"/>
</dbReference>
<dbReference type="NCBIfam" id="TIGR04088">
    <property type="entry name" value="cognate_SipW"/>
    <property type="match status" value="1"/>
</dbReference>
<dbReference type="AlphaFoldDB" id="A0A7Z0D524"/>
<sequence length="193" mass="19762">MQRTLPKTGLSKTAKGAIAAVAAVLLLAGGFGSYALWNDSATLPGGTVNSGELTIATEGDGTWTDLNPVDGQSADWNPATDTIVPGDRIELGQDVVITATGKNLVADLNVDTSGITGDTELQDALEITVTLSKTGSDDVVITPGTPVTITSADAGTYSAHVVFELPDSVKGTTAQNESVDLSQVGYTLSQQPR</sequence>
<organism evidence="1 2">
    <name type="scientific">Spelaeicoccus albus</name>
    <dbReference type="NCBI Taxonomy" id="1280376"/>
    <lineage>
        <taxon>Bacteria</taxon>
        <taxon>Bacillati</taxon>
        <taxon>Actinomycetota</taxon>
        <taxon>Actinomycetes</taxon>
        <taxon>Micrococcales</taxon>
        <taxon>Brevibacteriaceae</taxon>
        <taxon>Spelaeicoccus</taxon>
    </lineage>
</organism>
<evidence type="ECO:0000313" key="1">
    <source>
        <dbReference type="EMBL" id="NYI68956.1"/>
    </source>
</evidence>
<accession>A0A7Z0D524</accession>
<dbReference type="InterPro" id="IPR023833">
    <property type="entry name" value="Signal_pept_SipW-depend-type"/>
</dbReference>
<dbReference type="Proteomes" id="UP000539111">
    <property type="component" value="Unassembled WGS sequence"/>
</dbReference>
<comment type="caution">
    <text evidence="1">The sequence shown here is derived from an EMBL/GenBank/DDBJ whole genome shotgun (WGS) entry which is preliminary data.</text>
</comment>
<dbReference type="InterPro" id="IPR024006">
    <property type="entry name" value="Alt_signal_exp_actinobact"/>
</dbReference>
<evidence type="ECO:0000313" key="2">
    <source>
        <dbReference type="Proteomes" id="UP000539111"/>
    </source>
</evidence>
<proteinExistence type="predicted"/>
<keyword evidence="2" id="KW-1185">Reference proteome</keyword>
<gene>
    <name evidence="1" type="ORF">BJY26_003262</name>
</gene>